<evidence type="ECO:0000256" key="1">
    <source>
        <dbReference type="SAM" id="MobiDB-lite"/>
    </source>
</evidence>
<organism evidence="2 3">
    <name type="scientific">Bipolaris victoriae (strain FI3)</name>
    <name type="common">Victoria blight of oats agent</name>
    <name type="synonym">Cochliobolus victoriae</name>
    <dbReference type="NCBI Taxonomy" id="930091"/>
    <lineage>
        <taxon>Eukaryota</taxon>
        <taxon>Fungi</taxon>
        <taxon>Dikarya</taxon>
        <taxon>Ascomycota</taxon>
        <taxon>Pezizomycotina</taxon>
        <taxon>Dothideomycetes</taxon>
        <taxon>Pleosporomycetidae</taxon>
        <taxon>Pleosporales</taxon>
        <taxon>Pleosporineae</taxon>
        <taxon>Pleosporaceae</taxon>
        <taxon>Bipolaris</taxon>
    </lineage>
</organism>
<dbReference type="HOGENOM" id="CLU_046000_0_0_1"/>
<feature type="region of interest" description="Disordered" evidence="1">
    <location>
        <begin position="231"/>
        <end position="281"/>
    </location>
</feature>
<dbReference type="AlphaFoldDB" id="W7E9B3"/>
<reference evidence="2 3" key="1">
    <citation type="journal article" date="2013" name="PLoS Genet.">
        <title>Comparative genome structure, secondary metabolite, and effector coding capacity across Cochliobolus pathogens.</title>
        <authorList>
            <person name="Condon B.J."/>
            <person name="Leng Y."/>
            <person name="Wu D."/>
            <person name="Bushley K.E."/>
            <person name="Ohm R.A."/>
            <person name="Otillar R."/>
            <person name="Martin J."/>
            <person name="Schackwitz W."/>
            <person name="Grimwood J."/>
            <person name="MohdZainudin N."/>
            <person name="Xue C."/>
            <person name="Wang R."/>
            <person name="Manning V.A."/>
            <person name="Dhillon B."/>
            <person name="Tu Z.J."/>
            <person name="Steffenson B.J."/>
            <person name="Salamov A."/>
            <person name="Sun H."/>
            <person name="Lowry S."/>
            <person name="LaButti K."/>
            <person name="Han J."/>
            <person name="Copeland A."/>
            <person name="Lindquist E."/>
            <person name="Barry K."/>
            <person name="Schmutz J."/>
            <person name="Baker S.E."/>
            <person name="Ciuffetti L.M."/>
            <person name="Grigoriev I.V."/>
            <person name="Zhong S."/>
            <person name="Turgeon B.G."/>
        </authorList>
    </citation>
    <scope>NUCLEOTIDE SEQUENCE [LARGE SCALE GENOMIC DNA]</scope>
    <source>
        <strain evidence="2 3">FI3</strain>
    </source>
</reference>
<dbReference type="RefSeq" id="XP_014550246.1">
    <property type="nucleotide sequence ID" value="XM_014694760.1"/>
</dbReference>
<proteinExistence type="predicted"/>
<gene>
    <name evidence="2" type="ORF">COCVIDRAFT_115980</name>
</gene>
<dbReference type="OrthoDB" id="3693168at2759"/>
<evidence type="ECO:0000313" key="3">
    <source>
        <dbReference type="Proteomes" id="UP000054337"/>
    </source>
</evidence>
<keyword evidence="3" id="KW-1185">Reference proteome</keyword>
<accession>W7E9B3</accession>
<dbReference type="Proteomes" id="UP000054337">
    <property type="component" value="Unassembled WGS sequence"/>
</dbReference>
<evidence type="ECO:0000313" key="2">
    <source>
        <dbReference type="EMBL" id="EUN20672.1"/>
    </source>
</evidence>
<name>W7E9B3_BIPV3</name>
<dbReference type="EMBL" id="KI968912">
    <property type="protein sequence ID" value="EUN20672.1"/>
    <property type="molecule type" value="Genomic_DNA"/>
</dbReference>
<sequence>MKTIHTRKGGIPALAYATHRVLELPLYTLKILNQDVQFEVILELVLPINSVGNKRLYQLHCGGGNLVPGGNSLTNMDTPLSHELSSSLLRYGESRPGILSLSLKQPCSAWYPNGHSNIDAEFRKLLELARSPVIHILFDTAWLSKENLTLLKCILKGSQEFDSVPVLPEFKVSHKEVDWSIINFMQDATPEAYVPAEDQASVVISSIENAGAEAPRFQDVRYDEPPSYAHVGRHLRSGHGLTPEIPGSKRAREDSNLPPKTKRATLAPSLRAESPASSTATVSVDLFQEAVASAVEKVLSHKLEKELIQMVKKELLPVLDELLRKTPAGQSPSRYLSPAPPCSQIPNALPHHDATPTHRPTLSTMIKEAVTTAVHESLDETFYNAVDQSCNSASIELAELSTTLRGDLEITKEDHMADCNDELNHMVVEAKQRLAEELETYAEEMLLRTEKRLNAIGNRALSKGLLNVSEQARRAKSLPVSNEDRKTIANGS</sequence>
<dbReference type="GeneID" id="26250839"/>
<protein>
    <submittedName>
        <fullName evidence="2">Uncharacterized protein</fullName>
    </submittedName>
</protein>